<dbReference type="EMBL" id="JBJJXI010000101">
    <property type="protein sequence ID" value="KAL3392897.1"/>
    <property type="molecule type" value="Genomic_DNA"/>
</dbReference>
<reference evidence="2 3" key="1">
    <citation type="journal article" date="2024" name="bioRxiv">
        <title>A reference genome for Trichogramma kaykai: A tiny desert-dwelling parasitoid wasp with competing sex-ratio distorters.</title>
        <authorList>
            <person name="Culotta J."/>
            <person name="Lindsey A.R."/>
        </authorList>
    </citation>
    <scope>NUCLEOTIDE SEQUENCE [LARGE SCALE GENOMIC DNA]</scope>
    <source>
        <strain evidence="2 3">KSX58</strain>
    </source>
</reference>
<comment type="caution">
    <text evidence="2">The sequence shown here is derived from an EMBL/GenBank/DDBJ whole genome shotgun (WGS) entry which is preliminary data.</text>
</comment>
<dbReference type="Proteomes" id="UP001627154">
    <property type="component" value="Unassembled WGS sequence"/>
</dbReference>
<feature type="region of interest" description="Disordered" evidence="1">
    <location>
        <begin position="42"/>
        <end position="67"/>
    </location>
</feature>
<evidence type="ECO:0000313" key="2">
    <source>
        <dbReference type="EMBL" id="KAL3392897.1"/>
    </source>
</evidence>
<feature type="compositionally biased region" description="Polar residues" evidence="1">
    <location>
        <begin position="45"/>
        <end position="67"/>
    </location>
</feature>
<evidence type="ECO:0000313" key="3">
    <source>
        <dbReference type="Proteomes" id="UP001627154"/>
    </source>
</evidence>
<sequence>MCREAPLPDSHHKDAAVVIETCLRRCLEGDVMDPVWTRGCLDPHPSSSTPTSRIKCSSSNGGASMSQETIIGNNVDTWAAKL</sequence>
<organism evidence="2 3">
    <name type="scientific">Trichogramma kaykai</name>
    <dbReference type="NCBI Taxonomy" id="54128"/>
    <lineage>
        <taxon>Eukaryota</taxon>
        <taxon>Metazoa</taxon>
        <taxon>Ecdysozoa</taxon>
        <taxon>Arthropoda</taxon>
        <taxon>Hexapoda</taxon>
        <taxon>Insecta</taxon>
        <taxon>Pterygota</taxon>
        <taxon>Neoptera</taxon>
        <taxon>Endopterygota</taxon>
        <taxon>Hymenoptera</taxon>
        <taxon>Apocrita</taxon>
        <taxon>Proctotrupomorpha</taxon>
        <taxon>Chalcidoidea</taxon>
        <taxon>Trichogrammatidae</taxon>
        <taxon>Trichogramma</taxon>
    </lineage>
</organism>
<name>A0ABD2WJ67_9HYME</name>
<dbReference type="AlphaFoldDB" id="A0ABD2WJ67"/>
<proteinExistence type="predicted"/>
<accession>A0ABD2WJ67</accession>
<protein>
    <submittedName>
        <fullName evidence="2">Uncharacterized protein</fullName>
    </submittedName>
</protein>
<keyword evidence="3" id="KW-1185">Reference proteome</keyword>
<evidence type="ECO:0000256" key="1">
    <source>
        <dbReference type="SAM" id="MobiDB-lite"/>
    </source>
</evidence>
<gene>
    <name evidence="2" type="ORF">TKK_012602</name>
</gene>